<proteinExistence type="predicted"/>
<dbReference type="InterPro" id="IPR011195">
    <property type="entry name" value="UCP010256"/>
</dbReference>
<feature type="region of interest" description="Disordered" evidence="1">
    <location>
        <begin position="74"/>
        <end position="110"/>
    </location>
</feature>
<accession>K6Z4R8</accession>
<evidence type="ECO:0000313" key="3">
    <source>
        <dbReference type="Proteomes" id="UP000006263"/>
    </source>
</evidence>
<dbReference type="PANTHER" id="PTHR39338:SF5">
    <property type="entry name" value="BLR6139 PROTEIN"/>
    <property type="match status" value="1"/>
</dbReference>
<protein>
    <submittedName>
        <fullName evidence="2">VWA containing CoxE-like protein</fullName>
    </submittedName>
</protein>
<reference evidence="2 3" key="1">
    <citation type="journal article" date="2017" name="Antonie Van Leeuwenhoek">
        <title>Rhizobium rhizosphaerae sp. nov., a novel species isolated from rice rhizosphere.</title>
        <authorList>
            <person name="Zhao J.J."/>
            <person name="Zhang J."/>
            <person name="Zhang R.J."/>
            <person name="Zhang C.W."/>
            <person name="Yin H.Q."/>
            <person name="Zhang X.X."/>
        </authorList>
    </citation>
    <scope>NUCLEOTIDE SEQUENCE [LARGE SCALE GENOMIC DNA]</scope>
    <source>
        <strain evidence="2 3">KMM 241</strain>
    </source>
</reference>
<gene>
    <name evidence="2" type="ORF">GMES_3073</name>
</gene>
<dbReference type="SUPFAM" id="SSF53300">
    <property type="entry name" value="vWA-like"/>
    <property type="match status" value="1"/>
</dbReference>
<dbReference type="AlphaFoldDB" id="K6Z4R8"/>
<dbReference type="Gene3D" id="3.40.50.410">
    <property type="entry name" value="von Willebrand factor, type A domain"/>
    <property type="match status" value="1"/>
</dbReference>
<dbReference type="CDD" id="cd00198">
    <property type="entry name" value="vWFA"/>
    <property type="match status" value="1"/>
</dbReference>
<sequence length="459" mass="51823">MRFIADFIGALREAGLPISPAESLDAIKAIELLGLESRATAKSVLALTLVKRQQDQATYHELFELYFANIENAKDSDDDDTLESPAATDKQQSQRQDQENAEAKGGSTATASSVLGQSLAQQEDMALAIAQAAKAEDLSSIVFFTQKNHFAYKIMQRLGGDELSAELRAKPGSPEQKRLQDQLAQARARLLEQVKDYVEQQYLIFARHKGVKFREDHLQQAKLSQLEHTDYALMQRLVQKAARKLATQHSRRRLTRKRGQLDVRKTLAANAAFDGALFHTRWKATRVERPKIMVICDVSGSVSRVARFLLLFLYSLQDVIPKVRSFVFASDMIEVTSLLQQEDIESALEKIMQRWGGLSTDYGKALAGFQEQALTSIDKKTTVILLGDARNNEGDGRTDIWQKVYRQSKRVLWLNPEQRNSWDTGDSIMSEYSPWCSSVEPCRNLKDIEGIFSRILKYS</sequence>
<dbReference type="Proteomes" id="UP000006263">
    <property type="component" value="Unassembled WGS sequence"/>
</dbReference>
<dbReference type="EMBL" id="BAEP01000060">
    <property type="protein sequence ID" value="GAC25362.1"/>
    <property type="molecule type" value="Genomic_DNA"/>
</dbReference>
<dbReference type="Pfam" id="PF05762">
    <property type="entry name" value="VWA_CoxE"/>
    <property type="match status" value="1"/>
</dbReference>
<name>K6Z4R8_9ALTE</name>
<dbReference type="RefSeq" id="WP_006993513.1">
    <property type="nucleotide sequence ID" value="NZ_BAEP01000060.1"/>
</dbReference>
<evidence type="ECO:0000256" key="1">
    <source>
        <dbReference type="SAM" id="MobiDB-lite"/>
    </source>
</evidence>
<dbReference type="OrthoDB" id="9790469at2"/>
<dbReference type="eggNOG" id="COG3552">
    <property type="taxonomic scope" value="Bacteria"/>
</dbReference>
<dbReference type="InterPro" id="IPR008912">
    <property type="entry name" value="Uncharacterised_CoxE"/>
</dbReference>
<dbReference type="PANTHER" id="PTHR39338">
    <property type="entry name" value="BLL5662 PROTEIN-RELATED"/>
    <property type="match status" value="1"/>
</dbReference>
<dbReference type="PIRSF" id="PIRSF010256">
    <property type="entry name" value="CoxE_vWa"/>
    <property type="match status" value="1"/>
</dbReference>
<evidence type="ECO:0000313" key="2">
    <source>
        <dbReference type="EMBL" id="GAC25362.1"/>
    </source>
</evidence>
<comment type="caution">
    <text evidence="2">The sequence shown here is derived from an EMBL/GenBank/DDBJ whole genome shotgun (WGS) entry which is preliminary data.</text>
</comment>
<dbReference type="InterPro" id="IPR036465">
    <property type="entry name" value="vWFA_dom_sf"/>
</dbReference>
<organism evidence="2 3">
    <name type="scientific">Paraglaciecola mesophila KMM 241</name>
    <dbReference type="NCBI Taxonomy" id="1128912"/>
    <lineage>
        <taxon>Bacteria</taxon>
        <taxon>Pseudomonadati</taxon>
        <taxon>Pseudomonadota</taxon>
        <taxon>Gammaproteobacteria</taxon>
        <taxon>Alteromonadales</taxon>
        <taxon>Alteromonadaceae</taxon>
        <taxon>Paraglaciecola</taxon>
    </lineage>
</organism>